<dbReference type="EMBL" id="CAJOBA010066186">
    <property type="protein sequence ID" value="CAF4363224.1"/>
    <property type="molecule type" value="Genomic_DNA"/>
</dbReference>
<protein>
    <submittedName>
        <fullName evidence="1">Uncharacterized protein</fullName>
    </submittedName>
</protein>
<evidence type="ECO:0000313" key="3">
    <source>
        <dbReference type="Proteomes" id="UP000677228"/>
    </source>
</evidence>
<reference evidence="1" key="1">
    <citation type="submission" date="2021-02" db="EMBL/GenBank/DDBJ databases">
        <authorList>
            <person name="Nowell W R."/>
        </authorList>
    </citation>
    <scope>NUCLEOTIDE SEQUENCE</scope>
</reference>
<evidence type="ECO:0000313" key="1">
    <source>
        <dbReference type="EMBL" id="CAF1569263.1"/>
    </source>
</evidence>
<proteinExistence type="predicted"/>
<sequence length="217" mass="25058">EHHHNDWNELITCKFKNILLEECGKIIGRNLIEILHFKDINEKAIASSTNDDYGSSFTRREANQICDNLYTVLTQVYTHVWFTITQDPFHSVEELSIAKKNVVKPQAPPSYRAYCRFGSMRSYSTFYSHGPQDRELREIKITTTTINGAKIPLAIRIHLANSITIGIPLESIDRQKILINASNIADRNEEIQVVLMLKYAVAIHQDRQQQQYGKDQR</sequence>
<dbReference type="AlphaFoldDB" id="A0A8S2FV50"/>
<dbReference type="Proteomes" id="UP000677228">
    <property type="component" value="Unassembled WGS sequence"/>
</dbReference>
<evidence type="ECO:0000313" key="2">
    <source>
        <dbReference type="EMBL" id="CAF4363224.1"/>
    </source>
</evidence>
<accession>A0A8S2FV50</accession>
<comment type="caution">
    <text evidence="1">The sequence shown here is derived from an EMBL/GenBank/DDBJ whole genome shotgun (WGS) entry which is preliminary data.</text>
</comment>
<dbReference type="Proteomes" id="UP000682733">
    <property type="component" value="Unassembled WGS sequence"/>
</dbReference>
<feature type="non-terminal residue" evidence="1">
    <location>
        <position position="1"/>
    </location>
</feature>
<organism evidence="1 3">
    <name type="scientific">Didymodactylos carnosus</name>
    <dbReference type="NCBI Taxonomy" id="1234261"/>
    <lineage>
        <taxon>Eukaryota</taxon>
        <taxon>Metazoa</taxon>
        <taxon>Spiralia</taxon>
        <taxon>Gnathifera</taxon>
        <taxon>Rotifera</taxon>
        <taxon>Eurotatoria</taxon>
        <taxon>Bdelloidea</taxon>
        <taxon>Philodinida</taxon>
        <taxon>Philodinidae</taxon>
        <taxon>Didymodactylos</taxon>
    </lineage>
</organism>
<dbReference type="EMBL" id="CAJNOK010043412">
    <property type="protein sequence ID" value="CAF1569263.1"/>
    <property type="molecule type" value="Genomic_DNA"/>
</dbReference>
<name>A0A8S2FV50_9BILA</name>
<gene>
    <name evidence="1" type="ORF">OVA965_LOCUS40261</name>
    <name evidence="2" type="ORF">TMI583_LOCUS41672</name>
</gene>